<proteinExistence type="predicted"/>
<accession>A0AAW1AF17</accession>
<dbReference type="AlphaFoldDB" id="A0AAW1AF17"/>
<dbReference type="Proteomes" id="UP001432146">
    <property type="component" value="Unassembled WGS sequence"/>
</dbReference>
<evidence type="ECO:0000313" key="3">
    <source>
        <dbReference type="Proteomes" id="UP001432146"/>
    </source>
</evidence>
<feature type="compositionally biased region" description="Low complexity" evidence="1">
    <location>
        <begin position="25"/>
        <end position="36"/>
    </location>
</feature>
<organism evidence="2 3">
    <name type="scientific">Tetragonisca angustula</name>
    <dbReference type="NCBI Taxonomy" id="166442"/>
    <lineage>
        <taxon>Eukaryota</taxon>
        <taxon>Metazoa</taxon>
        <taxon>Ecdysozoa</taxon>
        <taxon>Arthropoda</taxon>
        <taxon>Hexapoda</taxon>
        <taxon>Insecta</taxon>
        <taxon>Pterygota</taxon>
        <taxon>Neoptera</taxon>
        <taxon>Endopterygota</taxon>
        <taxon>Hymenoptera</taxon>
        <taxon>Apocrita</taxon>
        <taxon>Aculeata</taxon>
        <taxon>Apoidea</taxon>
        <taxon>Anthophila</taxon>
        <taxon>Apidae</taxon>
        <taxon>Tetragonisca</taxon>
    </lineage>
</organism>
<feature type="region of interest" description="Disordered" evidence="1">
    <location>
        <begin position="1"/>
        <end position="36"/>
    </location>
</feature>
<gene>
    <name evidence="2" type="ORF">QLX08_001437</name>
</gene>
<protein>
    <submittedName>
        <fullName evidence="2">Uncharacterized protein</fullName>
    </submittedName>
</protein>
<comment type="caution">
    <text evidence="2">The sequence shown here is derived from an EMBL/GenBank/DDBJ whole genome shotgun (WGS) entry which is preliminary data.</text>
</comment>
<evidence type="ECO:0000313" key="2">
    <source>
        <dbReference type="EMBL" id="KAK9308570.1"/>
    </source>
</evidence>
<sequence length="93" mass="10326">MSVTGKPKIWCPKEDYQTSKGDGVSMSTTSGSSSWRSCREIETAMHQASGAKQEDGLFVSETSRMAIADSVQSRYRFITNNLLFQDQRDVPAN</sequence>
<evidence type="ECO:0000256" key="1">
    <source>
        <dbReference type="SAM" id="MobiDB-lite"/>
    </source>
</evidence>
<dbReference type="EMBL" id="JAWNGG020000019">
    <property type="protein sequence ID" value="KAK9308570.1"/>
    <property type="molecule type" value="Genomic_DNA"/>
</dbReference>
<reference evidence="2 3" key="1">
    <citation type="submission" date="2024-05" db="EMBL/GenBank/DDBJ databases">
        <title>The nuclear and mitochondrial genome assemblies of Tetragonisca angustula (Apidae: Meliponini), a tiny yet remarkable pollinator in the Neotropics.</title>
        <authorList>
            <person name="Ferrari R."/>
            <person name="Ricardo P.C."/>
            <person name="Dias F.C."/>
            <person name="Araujo N.S."/>
            <person name="Soares D.O."/>
            <person name="Zhou Q.-S."/>
            <person name="Zhu C.-D."/>
            <person name="Coutinho L."/>
            <person name="Airas M.C."/>
            <person name="Batista T.M."/>
        </authorList>
    </citation>
    <scope>NUCLEOTIDE SEQUENCE [LARGE SCALE GENOMIC DNA]</scope>
    <source>
        <strain evidence="2">ASF017062</strain>
        <tissue evidence="2">Abdomen</tissue>
    </source>
</reference>
<name>A0AAW1AF17_9HYME</name>
<keyword evidence="3" id="KW-1185">Reference proteome</keyword>